<dbReference type="InterPro" id="IPR050039">
    <property type="entry name" value="MAB_1171c-like"/>
</dbReference>
<dbReference type="EMBL" id="AOUO01000307">
    <property type="protein sequence ID" value="EOD66470.1"/>
    <property type="molecule type" value="Genomic_DNA"/>
</dbReference>
<evidence type="ECO:0000259" key="2">
    <source>
        <dbReference type="Pfam" id="PF20182"/>
    </source>
</evidence>
<keyword evidence="1" id="KW-0812">Transmembrane</keyword>
<gene>
    <name evidence="3" type="ORF">H480_21292</name>
</gene>
<reference evidence="3 4" key="1">
    <citation type="submission" date="2013-02" db="EMBL/GenBank/DDBJ databases">
        <title>Draft genome sequence of Amycolatopsis vancoresmycina strain DSM 44592T.</title>
        <authorList>
            <person name="Kumar S."/>
            <person name="Kaur N."/>
            <person name="Kaur C."/>
            <person name="Raghava G.P.S."/>
            <person name="Mayilraj S."/>
        </authorList>
    </citation>
    <scope>NUCLEOTIDE SEQUENCE [LARGE SCALE GENOMIC DNA]</scope>
    <source>
        <strain evidence="3 4">DSM 44592</strain>
    </source>
</reference>
<evidence type="ECO:0000313" key="3">
    <source>
        <dbReference type="EMBL" id="EOD66470.1"/>
    </source>
</evidence>
<sequence>MSVSIVVVGICWAGLLAKLWDLRRNPRNHATRWLCVMLITISLACSGQLRPVSDRVDGLTTPGTTWVLANCLTLVAGLAAQASFLHTANPGEAAVRKVRARLWLTVAVIVVIAILFLTVKSNYAEFHAKEGTAQQVPATGAHSYLYVAYLAVLAAAGTQAALAYAAIADRFCLRAGLRITATGMAVTVLYGVTKVVGMAGYQLGLLPAGKYTESVIGSLFTVAILLFMLGSTLPAWGPRAGLDTLADWSALNVTYYRLFPLWDALSKAFPDIALDAPRSWFGRRIPLRNASLAVYRRVIEILDARLRLRPFLDEQVADSARGRIEEAGIPAARADAIVEATVLKEALAAHRQGIAAGTPAHTPESYFHDGTAAQTAWLTAVAKEFPATVLRPRATTDLRAGEVRR</sequence>
<feature type="domain" description="DUF6545" evidence="2">
    <location>
        <begin position="248"/>
        <end position="385"/>
    </location>
</feature>
<dbReference type="AlphaFoldDB" id="R1HSE4"/>
<keyword evidence="1" id="KW-0472">Membrane</keyword>
<name>R1HSE4_9PSEU</name>
<comment type="caution">
    <text evidence="3">The sequence shown here is derived from an EMBL/GenBank/DDBJ whole genome shotgun (WGS) entry which is preliminary data.</text>
</comment>
<dbReference type="InterPro" id="IPR046675">
    <property type="entry name" value="DUF6545"/>
</dbReference>
<keyword evidence="1" id="KW-1133">Transmembrane helix</keyword>
<dbReference type="OrthoDB" id="3675041at2"/>
<feature type="transmembrane region" description="Helical" evidence="1">
    <location>
        <begin position="179"/>
        <end position="203"/>
    </location>
</feature>
<protein>
    <recommendedName>
        <fullName evidence="2">DUF6545 domain-containing protein</fullName>
    </recommendedName>
</protein>
<feature type="transmembrane region" description="Helical" evidence="1">
    <location>
        <begin position="146"/>
        <end position="167"/>
    </location>
</feature>
<dbReference type="PATRIC" id="fig|1292037.4.peg.4033"/>
<dbReference type="RefSeq" id="WP_003090737.1">
    <property type="nucleotide sequence ID" value="NZ_AOUO01000307.1"/>
</dbReference>
<feature type="transmembrane region" description="Helical" evidence="1">
    <location>
        <begin position="6"/>
        <end position="22"/>
    </location>
</feature>
<dbReference type="Pfam" id="PF20182">
    <property type="entry name" value="DUF6545"/>
    <property type="match status" value="1"/>
</dbReference>
<dbReference type="Proteomes" id="UP000014139">
    <property type="component" value="Unassembled WGS sequence"/>
</dbReference>
<evidence type="ECO:0000313" key="4">
    <source>
        <dbReference type="Proteomes" id="UP000014139"/>
    </source>
</evidence>
<feature type="transmembrane region" description="Helical" evidence="1">
    <location>
        <begin position="65"/>
        <end position="88"/>
    </location>
</feature>
<keyword evidence="4" id="KW-1185">Reference proteome</keyword>
<feature type="transmembrane region" description="Helical" evidence="1">
    <location>
        <begin position="215"/>
        <end position="236"/>
    </location>
</feature>
<accession>R1HSE4</accession>
<evidence type="ECO:0000256" key="1">
    <source>
        <dbReference type="SAM" id="Phobius"/>
    </source>
</evidence>
<dbReference type="eggNOG" id="ENOG5033IXZ">
    <property type="taxonomic scope" value="Bacteria"/>
</dbReference>
<feature type="transmembrane region" description="Helical" evidence="1">
    <location>
        <begin position="100"/>
        <end position="119"/>
    </location>
</feature>
<dbReference type="NCBIfam" id="NF042915">
    <property type="entry name" value="MAB_1171c_fam"/>
    <property type="match status" value="1"/>
</dbReference>
<feature type="transmembrane region" description="Helical" evidence="1">
    <location>
        <begin position="34"/>
        <end position="53"/>
    </location>
</feature>
<proteinExistence type="predicted"/>
<organism evidence="3 4">
    <name type="scientific">Amycolatopsis vancoresmycina DSM 44592</name>
    <dbReference type="NCBI Taxonomy" id="1292037"/>
    <lineage>
        <taxon>Bacteria</taxon>
        <taxon>Bacillati</taxon>
        <taxon>Actinomycetota</taxon>
        <taxon>Actinomycetes</taxon>
        <taxon>Pseudonocardiales</taxon>
        <taxon>Pseudonocardiaceae</taxon>
        <taxon>Amycolatopsis</taxon>
    </lineage>
</organism>